<dbReference type="GO" id="GO:0016567">
    <property type="term" value="P:protein ubiquitination"/>
    <property type="evidence" value="ECO:0007669"/>
    <property type="project" value="InterPro"/>
</dbReference>
<dbReference type="AlphaFoldDB" id="A0A0A8UP96"/>
<organism evidence="2 3">
    <name type="scientific">Legionella hackeliae</name>
    <dbReference type="NCBI Taxonomy" id="449"/>
    <lineage>
        <taxon>Bacteria</taxon>
        <taxon>Pseudomonadati</taxon>
        <taxon>Pseudomonadota</taxon>
        <taxon>Gammaproteobacteria</taxon>
        <taxon>Legionellales</taxon>
        <taxon>Legionellaceae</taxon>
        <taxon>Legionella</taxon>
    </lineage>
</organism>
<dbReference type="RefSeq" id="WP_045104904.1">
    <property type="nucleotide sequence ID" value="NZ_LN681225.1"/>
</dbReference>
<dbReference type="KEGG" id="lha:LHA_0244"/>
<feature type="domain" description="U-box" evidence="1">
    <location>
        <begin position="304"/>
        <end position="369"/>
    </location>
</feature>
<dbReference type="Gene3D" id="3.30.40.10">
    <property type="entry name" value="Zinc/RING finger domain, C3HC4 (zinc finger)"/>
    <property type="match status" value="1"/>
</dbReference>
<protein>
    <recommendedName>
        <fullName evidence="1">U-box domain-containing protein</fullName>
    </recommendedName>
</protein>
<evidence type="ECO:0000313" key="3">
    <source>
        <dbReference type="Proteomes" id="UP000032803"/>
    </source>
</evidence>
<dbReference type="STRING" id="449.LHA_0244"/>
<sequence>MLYVIVNLPPRVRFNPFLTSTLFDVFQQVKNQAKQEHSSYITYGTKLEQVNEHISGISNHPSRILVLQMQINNRYEIPGEPMNFIKAVKKADFHLGAFHKEIALALPIVKKPVTVSVPREPLKSVSPKLPDHPIKKIIQNHPGLQMPSGVQKLPENLQKVIQSKSEFLSKYKSSPPLKKPSVEQIKQIPKPVVLPQIPKPAPVVQPRPLAPRPPVVAPIPPVAVPPRPQVEEDNRVNLPEIPVQALPIPPQPQPLVDNVNRLDPEIPEEALPVPPGRLGHVPYPARTLAQAAKKVADEHADELPVEFMDPITMEPLTDPIEINRRVYDRDTAEGLIKQGQFQDPFTREAIDPATAKPAHYMLEAMSEHLAVMKKEEPKLPALHKDTTCIPLKALFEQWEEMLKMPVPAV</sequence>
<dbReference type="InterPro" id="IPR013083">
    <property type="entry name" value="Znf_RING/FYVE/PHD"/>
</dbReference>
<dbReference type="OrthoDB" id="5638256at2"/>
<reference evidence="3" key="1">
    <citation type="submission" date="2014-09" db="EMBL/GenBank/DDBJ databases">
        <authorList>
            <person name="Gomez-Valero L."/>
        </authorList>
    </citation>
    <scope>NUCLEOTIDE SEQUENCE [LARGE SCALE GENOMIC DNA]</scope>
    <source>
        <strain evidence="3">ATCC35250</strain>
    </source>
</reference>
<dbReference type="Proteomes" id="UP000032803">
    <property type="component" value="Chromosome I"/>
</dbReference>
<dbReference type="SUPFAM" id="SSF57850">
    <property type="entry name" value="RING/U-box"/>
    <property type="match status" value="1"/>
</dbReference>
<gene>
    <name evidence="2" type="ORF">LHA_0244</name>
</gene>
<dbReference type="EMBL" id="LN681225">
    <property type="protein sequence ID" value="CEK09356.1"/>
    <property type="molecule type" value="Genomic_DNA"/>
</dbReference>
<dbReference type="GO" id="GO:0004842">
    <property type="term" value="F:ubiquitin-protein transferase activity"/>
    <property type="evidence" value="ECO:0007669"/>
    <property type="project" value="InterPro"/>
</dbReference>
<proteinExistence type="predicted"/>
<accession>A0A0A8UP96</accession>
<dbReference type="HOGENOM" id="CLU_672325_0_0_6"/>
<evidence type="ECO:0000259" key="1">
    <source>
        <dbReference type="Pfam" id="PF04564"/>
    </source>
</evidence>
<keyword evidence="3" id="KW-1185">Reference proteome</keyword>
<dbReference type="PATRIC" id="fig|449.7.peg.948"/>
<dbReference type="Pfam" id="PF04564">
    <property type="entry name" value="U-box"/>
    <property type="match status" value="1"/>
</dbReference>
<name>A0A0A8UP96_LEGHA</name>
<dbReference type="InterPro" id="IPR003613">
    <property type="entry name" value="Ubox_domain"/>
</dbReference>
<evidence type="ECO:0000313" key="2">
    <source>
        <dbReference type="EMBL" id="CEK09356.1"/>
    </source>
</evidence>